<dbReference type="Proteomes" id="UP000004959">
    <property type="component" value="Chromosome"/>
</dbReference>
<name>G9WIJ8_9LACO</name>
<evidence type="ECO:0000313" key="2">
    <source>
        <dbReference type="EMBL" id="EHN58137.1"/>
    </source>
</evidence>
<accession>G9WIJ8</accession>
<dbReference type="OrthoDB" id="2142980at2"/>
<sequence>MEEFKKFLKITASFALITGGILVASTVFAAKKIDESTDDWTDKADSLKDKFADKVKKISDKTTGKIFQ</sequence>
<reference evidence="2 3" key="1">
    <citation type="journal article" date="2012" name="PLoS ONE">
        <title>Functional divergence in the genus oenococcus as predicted by genome sequencing of the newly-described species, Oenococcus kitaharae.</title>
        <authorList>
            <person name="Borneman A.R."/>
            <person name="McCarthy J.M."/>
            <person name="Chambers P.J."/>
            <person name="Bartowsky E.J."/>
        </authorList>
    </citation>
    <scope>NUCLEOTIDE SEQUENCE [LARGE SCALE GENOMIC DNA]</scope>
    <source>
        <strain evidence="3">DSM17330</strain>
    </source>
</reference>
<evidence type="ECO:0000313" key="3">
    <source>
        <dbReference type="Proteomes" id="UP000004959"/>
    </source>
</evidence>
<keyword evidence="3" id="KW-1185">Reference proteome</keyword>
<feature type="chain" id="PRO_5003527976" evidence="1">
    <location>
        <begin position="30"/>
        <end position="68"/>
    </location>
</feature>
<keyword evidence="1" id="KW-0732">Signal</keyword>
<protein>
    <submittedName>
        <fullName evidence="2">Uncharacterized protein</fullName>
    </submittedName>
</protein>
<comment type="caution">
    <text evidence="2">The sequence shown here is derived from an EMBL/GenBank/DDBJ whole genome shotgun (WGS) entry which is preliminary data.</text>
</comment>
<proteinExistence type="predicted"/>
<dbReference type="HOGENOM" id="CLU_2789837_0_0_9"/>
<dbReference type="AlphaFoldDB" id="G9WIJ8"/>
<feature type="signal peptide" evidence="1">
    <location>
        <begin position="1"/>
        <end position="29"/>
    </location>
</feature>
<gene>
    <name evidence="2" type="ORF">OKIT_0008</name>
</gene>
<organism evidence="2 3">
    <name type="scientific">Oenococcus kitaharae DSM 17330</name>
    <dbReference type="NCBI Taxonomy" id="1045004"/>
    <lineage>
        <taxon>Bacteria</taxon>
        <taxon>Bacillati</taxon>
        <taxon>Bacillota</taxon>
        <taxon>Bacilli</taxon>
        <taxon>Lactobacillales</taxon>
        <taxon>Lactobacillaceae</taxon>
        <taxon>Oenococcus</taxon>
    </lineage>
</organism>
<dbReference type="PATRIC" id="fig|1045004.4.peg.9"/>
<dbReference type="RefSeq" id="WP_007744186.1">
    <property type="nucleotide sequence ID" value="NZ_CM001398.1"/>
</dbReference>
<evidence type="ECO:0000256" key="1">
    <source>
        <dbReference type="SAM" id="SignalP"/>
    </source>
</evidence>
<dbReference type="EMBL" id="AFVZ01000001">
    <property type="protein sequence ID" value="EHN58137.1"/>
    <property type="molecule type" value="Genomic_DNA"/>
</dbReference>